<comment type="caution">
    <text evidence="4">The sequence shown here is derived from an EMBL/GenBank/DDBJ whole genome shotgun (WGS) entry which is preliminary data.</text>
</comment>
<dbReference type="InterPro" id="IPR036388">
    <property type="entry name" value="WH-like_DNA-bd_sf"/>
</dbReference>
<accession>A0A1F5ZMB1</accession>
<name>A0A1F5ZMB1_9BACT</name>
<organism evidence="4 5">
    <name type="scientific">Candidatus Gottesmanbacteria bacterium RIFCSPHIGHO2_01_FULL_39_10</name>
    <dbReference type="NCBI Taxonomy" id="1798375"/>
    <lineage>
        <taxon>Bacteria</taxon>
        <taxon>Candidatus Gottesmaniibacteriota</taxon>
    </lineage>
</organism>
<dbReference type="InterPro" id="IPR003488">
    <property type="entry name" value="DprA"/>
</dbReference>
<dbReference type="Pfam" id="PF02481">
    <property type="entry name" value="DNA_processg_A"/>
    <property type="match status" value="1"/>
</dbReference>
<dbReference type="EMBL" id="MFJE01000057">
    <property type="protein sequence ID" value="OGG13242.1"/>
    <property type="molecule type" value="Genomic_DNA"/>
</dbReference>
<dbReference type="Gene3D" id="1.10.10.10">
    <property type="entry name" value="Winged helix-like DNA-binding domain superfamily/Winged helix DNA-binding domain"/>
    <property type="match status" value="1"/>
</dbReference>
<gene>
    <name evidence="4" type="ORF">A2773_05890</name>
</gene>
<comment type="similarity">
    <text evidence="1">Belongs to the DprA/Smf family.</text>
</comment>
<dbReference type="SUPFAM" id="SSF102405">
    <property type="entry name" value="MCP/YpsA-like"/>
    <property type="match status" value="1"/>
</dbReference>
<protein>
    <submittedName>
        <fullName evidence="4">Uncharacterized protein</fullName>
    </submittedName>
</protein>
<sequence>MGVVGSRRMTDYGRRVVEKIVPELVQQGWTIVSGMMYGVDQAAHETCIECGGRTIGVLGWGIEYYAGDREWELQRKIIEGGGLLLSLWKDQMGTNWTFPARNQIVADICHELIVVEAASRSGALLTAGMMTKRKKLVWAVPGPITSSVSAGTNQLIANGEAKMWLGSSSKGVPLQRRGTPLLNLISDQGLDASEIARRLGRPASDIGSELTMLMLKGEVEEREGKYYLNSL</sequence>
<evidence type="ECO:0000313" key="4">
    <source>
        <dbReference type="EMBL" id="OGG13242.1"/>
    </source>
</evidence>
<dbReference type="Pfam" id="PF17782">
    <property type="entry name" value="WHD_DprA"/>
    <property type="match status" value="1"/>
</dbReference>
<evidence type="ECO:0000256" key="1">
    <source>
        <dbReference type="ARBA" id="ARBA00006525"/>
    </source>
</evidence>
<dbReference type="GO" id="GO:0009294">
    <property type="term" value="P:DNA-mediated transformation"/>
    <property type="evidence" value="ECO:0007669"/>
    <property type="project" value="InterPro"/>
</dbReference>
<dbReference type="STRING" id="1798375.A2773_05890"/>
<evidence type="ECO:0000313" key="5">
    <source>
        <dbReference type="Proteomes" id="UP000177383"/>
    </source>
</evidence>
<evidence type="ECO:0000259" key="2">
    <source>
        <dbReference type="Pfam" id="PF02481"/>
    </source>
</evidence>
<reference evidence="4 5" key="1">
    <citation type="journal article" date="2016" name="Nat. Commun.">
        <title>Thousands of microbial genomes shed light on interconnected biogeochemical processes in an aquifer system.</title>
        <authorList>
            <person name="Anantharaman K."/>
            <person name="Brown C.T."/>
            <person name="Hug L.A."/>
            <person name="Sharon I."/>
            <person name="Castelle C.J."/>
            <person name="Probst A.J."/>
            <person name="Thomas B.C."/>
            <person name="Singh A."/>
            <person name="Wilkins M.J."/>
            <person name="Karaoz U."/>
            <person name="Brodie E.L."/>
            <person name="Williams K.H."/>
            <person name="Hubbard S.S."/>
            <person name="Banfield J.F."/>
        </authorList>
    </citation>
    <scope>NUCLEOTIDE SEQUENCE [LARGE SCALE GENOMIC DNA]</scope>
</reference>
<dbReference type="PANTHER" id="PTHR43022:SF1">
    <property type="entry name" value="PROTEIN SMF"/>
    <property type="match status" value="1"/>
</dbReference>
<dbReference type="AlphaFoldDB" id="A0A1F5ZMB1"/>
<dbReference type="Proteomes" id="UP000177383">
    <property type="component" value="Unassembled WGS sequence"/>
</dbReference>
<proteinExistence type="inferred from homology"/>
<feature type="domain" description="DprA winged helix" evidence="3">
    <location>
        <begin position="180"/>
        <end position="225"/>
    </location>
</feature>
<dbReference type="InterPro" id="IPR057666">
    <property type="entry name" value="DrpA_SLOG"/>
</dbReference>
<feature type="domain" description="Smf/DprA SLOG" evidence="2">
    <location>
        <begin position="1"/>
        <end position="164"/>
    </location>
</feature>
<dbReference type="InterPro" id="IPR041614">
    <property type="entry name" value="DprA_WH"/>
</dbReference>
<dbReference type="Gene3D" id="3.40.50.450">
    <property type="match status" value="1"/>
</dbReference>
<dbReference type="PANTHER" id="PTHR43022">
    <property type="entry name" value="PROTEIN SMF"/>
    <property type="match status" value="1"/>
</dbReference>
<evidence type="ECO:0000259" key="3">
    <source>
        <dbReference type="Pfam" id="PF17782"/>
    </source>
</evidence>